<feature type="compositionally biased region" description="Basic and acidic residues" evidence="1">
    <location>
        <begin position="67"/>
        <end position="76"/>
    </location>
</feature>
<feature type="region of interest" description="Disordered" evidence="1">
    <location>
        <begin position="1"/>
        <end position="126"/>
    </location>
</feature>
<dbReference type="InterPro" id="IPR023394">
    <property type="entry name" value="Sec7_C_sf"/>
</dbReference>
<dbReference type="PANTHER" id="PTHR10663">
    <property type="entry name" value="GUANYL-NUCLEOTIDE EXCHANGE FACTOR"/>
    <property type="match status" value="1"/>
</dbReference>
<keyword evidence="5" id="KW-1185">Reference proteome</keyword>
<feature type="region of interest" description="Disordered" evidence="1">
    <location>
        <begin position="700"/>
        <end position="721"/>
    </location>
</feature>
<name>A0A484G6B4_COLOR</name>
<dbReference type="OrthoDB" id="430364at2759"/>
<dbReference type="FunFam" id="1.10.1000.11:FF:000002">
    <property type="entry name" value="Cytohesin 1"/>
    <property type="match status" value="1"/>
</dbReference>
<dbReference type="AlphaFoldDB" id="A0A484G6B4"/>
<dbReference type="Pfam" id="PF01369">
    <property type="entry name" value="Sec7"/>
    <property type="match status" value="1"/>
</dbReference>
<dbReference type="PROSITE" id="PS50190">
    <property type="entry name" value="SEC7"/>
    <property type="match status" value="1"/>
</dbReference>
<evidence type="ECO:0000313" key="4">
    <source>
        <dbReference type="EMBL" id="TDZ25097.1"/>
    </source>
</evidence>
<dbReference type="GO" id="GO:0032012">
    <property type="term" value="P:regulation of ARF protein signal transduction"/>
    <property type="evidence" value="ECO:0007669"/>
    <property type="project" value="InterPro"/>
</dbReference>
<dbReference type="InterPro" id="IPR035999">
    <property type="entry name" value="Sec7_dom_sf"/>
</dbReference>
<evidence type="ECO:0000259" key="3">
    <source>
        <dbReference type="PROSITE" id="PS50190"/>
    </source>
</evidence>
<dbReference type="SMART" id="SM00222">
    <property type="entry name" value="Sec7"/>
    <property type="match status" value="1"/>
</dbReference>
<dbReference type="Gene3D" id="1.10.1000.11">
    <property type="entry name" value="Arf Nucleotide-binding Site Opener,domain 2"/>
    <property type="match status" value="1"/>
</dbReference>
<proteinExistence type="predicted"/>
<feature type="domain" description="PH" evidence="2">
    <location>
        <begin position="431"/>
        <end position="561"/>
    </location>
</feature>
<evidence type="ECO:0000256" key="1">
    <source>
        <dbReference type="SAM" id="MobiDB-lite"/>
    </source>
</evidence>
<dbReference type="InterPro" id="IPR000904">
    <property type="entry name" value="Sec7_dom"/>
</dbReference>
<comment type="caution">
    <text evidence="4">The sequence shown here is derived from an EMBL/GenBank/DDBJ whole genome shotgun (WGS) entry which is preliminary data.</text>
</comment>
<sequence>MPFLRRRGNMASETDIRRHTVLEPDDAPQLPPLPRHFPPRLQHKSQSVSLPTQPPQQPPSSSPKKQQKQEKEEDTPPHPTPATSLVGGFSPPSVLVPTQTDSVLDLPDRPNPAELADRPETPPVQEETFKHRRFSILRFRNASDSQLSLRVKQQAETPPPVPRPPEIITTAPTTDLQIPQKKQSRVRLPDRFRSYMRRFSFFGDPMDMAIRKLLMEAELPKETQQIDRCLQAFANRYHECNPGIYASTDQAYFFAFSLLILHTDVFNKNNKHKMQQPDYLKNTQGEGVSDPILRCFYDNITYTPFIHVEDDLDLTGDRLVAGRVKRKTLFPGAASDATPRRSSREPLDPYTLIIDGKLDVLRPSLKDVMELEDHYDYLGTAKGLNVKELQRTFFRTGVLQIVSARSRPDAFRDEKGTTNPAEAAQGVVDIKITKVGVLWRKDVKKKKTRSPWQEWGAILTGAQLYFFRNTAWIKNLMHQYDSHIKQGLYEEPITFKPPLLEFKPDGYLPTKEAVALVDSTYRKHKNAFRYARPGAFVEEVLLADNEDDMNDWLAKLNYAAAFTTSGVRMRGVVGGNYEGQSRRGIRRLGSSASAQIIQTPTGDVSIVRGQIDHKEAESIQAQRRQTMVEAVAKADEEIALKEQELEIHLRNARHLQILSPIQAKTRDQVLSAAAHMDVKIKWIRGRLFVPSDGESEVAVSFSDGRRTPLPPIDNQSGAEGEKCDVARPQGLIDHMPLVPAVSRTHSESTTMPKDDEKMGLEEKTQRLPRPPVQTVNA</sequence>
<evidence type="ECO:0000259" key="2">
    <source>
        <dbReference type="PROSITE" id="PS50003"/>
    </source>
</evidence>
<evidence type="ECO:0000313" key="5">
    <source>
        <dbReference type="Proteomes" id="UP000014480"/>
    </source>
</evidence>
<dbReference type="PANTHER" id="PTHR10663:SF405">
    <property type="entry name" value="ARF GUANINE NUCLEOTIDE EXCHANGE FACTOR SYT1"/>
    <property type="match status" value="1"/>
</dbReference>
<gene>
    <name evidence="4" type="primary">sec73</name>
    <name evidence="4" type="ORF">Cob_v001932</name>
</gene>
<dbReference type="SUPFAM" id="SSF50729">
    <property type="entry name" value="PH domain-like"/>
    <property type="match status" value="1"/>
</dbReference>
<dbReference type="SUPFAM" id="SSF48425">
    <property type="entry name" value="Sec7 domain"/>
    <property type="match status" value="1"/>
</dbReference>
<feature type="domain" description="SEC7" evidence="3">
    <location>
        <begin position="192"/>
        <end position="315"/>
    </location>
</feature>
<protein>
    <submittedName>
        <fullName evidence="4">Protein transport protein sec73</fullName>
    </submittedName>
</protein>
<dbReference type="InterPro" id="IPR011993">
    <property type="entry name" value="PH-like_dom_sf"/>
</dbReference>
<dbReference type="STRING" id="1213857.A0A484G6B4"/>
<dbReference type="PROSITE" id="PS50003">
    <property type="entry name" value="PH_DOMAIN"/>
    <property type="match status" value="1"/>
</dbReference>
<feature type="region of interest" description="Disordered" evidence="1">
    <location>
        <begin position="739"/>
        <end position="777"/>
    </location>
</feature>
<feature type="compositionally biased region" description="Pro residues" evidence="1">
    <location>
        <begin position="52"/>
        <end position="61"/>
    </location>
</feature>
<reference evidence="5" key="1">
    <citation type="journal article" date="2013" name="New Phytol.">
        <title>Comparative genomic and transcriptomic analyses reveal the hemibiotrophic stage shift of Colletotrichum fungi.</title>
        <authorList>
            <person name="Gan P."/>
            <person name="Ikeda K."/>
            <person name="Irieda H."/>
            <person name="Narusaka M."/>
            <person name="O'Connell R.J."/>
            <person name="Narusaka Y."/>
            <person name="Takano Y."/>
            <person name="Kubo Y."/>
            <person name="Shirasu K."/>
        </authorList>
    </citation>
    <scope>NUCLEOTIDE SEQUENCE [LARGE SCALE GENOMIC DNA]</scope>
    <source>
        <strain evidence="5">104-T / ATCC 96160 / CBS 514.97 / LARS 414 / MAFF 240422</strain>
    </source>
</reference>
<dbReference type="EMBL" id="AMCV02000002">
    <property type="protein sequence ID" value="TDZ25097.1"/>
    <property type="molecule type" value="Genomic_DNA"/>
</dbReference>
<accession>A0A484G6B4</accession>
<dbReference type="Gene3D" id="2.30.29.30">
    <property type="entry name" value="Pleckstrin-homology domain (PH domain)/Phosphotyrosine-binding domain (PTB)"/>
    <property type="match status" value="1"/>
</dbReference>
<dbReference type="InterPro" id="IPR001849">
    <property type="entry name" value="PH_domain"/>
</dbReference>
<organism evidence="4 5">
    <name type="scientific">Colletotrichum orbiculare (strain 104-T / ATCC 96160 / CBS 514.97 / LARS 414 / MAFF 240422)</name>
    <name type="common">Cucumber anthracnose fungus</name>
    <name type="synonym">Colletotrichum lagenarium</name>
    <dbReference type="NCBI Taxonomy" id="1213857"/>
    <lineage>
        <taxon>Eukaryota</taxon>
        <taxon>Fungi</taxon>
        <taxon>Dikarya</taxon>
        <taxon>Ascomycota</taxon>
        <taxon>Pezizomycotina</taxon>
        <taxon>Sordariomycetes</taxon>
        <taxon>Hypocreomycetidae</taxon>
        <taxon>Glomerellales</taxon>
        <taxon>Glomerellaceae</taxon>
        <taxon>Colletotrichum</taxon>
        <taxon>Colletotrichum orbiculare species complex</taxon>
    </lineage>
</organism>
<dbReference type="GO" id="GO:0005085">
    <property type="term" value="F:guanyl-nucleotide exchange factor activity"/>
    <property type="evidence" value="ECO:0007669"/>
    <property type="project" value="InterPro"/>
</dbReference>
<dbReference type="Proteomes" id="UP000014480">
    <property type="component" value="Unassembled WGS sequence"/>
</dbReference>
<reference evidence="5" key="2">
    <citation type="journal article" date="2019" name="Mol. Plant Microbe Interact.">
        <title>Genome sequence resources for four phytopathogenic fungi from the Colletotrichum orbiculare species complex.</title>
        <authorList>
            <person name="Gan P."/>
            <person name="Tsushima A."/>
            <person name="Narusaka M."/>
            <person name="Narusaka Y."/>
            <person name="Takano Y."/>
            <person name="Kubo Y."/>
            <person name="Shirasu K."/>
        </authorList>
    </citation>
    <scope>GENOME REANNOTATION</scope>
    <source>
        <strain evidence="5">104-T / ATCC 96160 / CBS 514.97 / LARS 414 / MAFF 240422</strain>
    </source>
</reference>
<feature type="compositionally biased region" description="Basic and acidic residues" evidence="1">
    <location>
        <begin position="752"/>
        <end position="765"/>
    </location>
</feature>